<evidence type="ECO:0000313" key="3">
    <source>
        <dbReference type="Proteomes" id="UP000232062"/>
    </source>
</evidence>
<dbReference type="RefSeq" id="WP_100700086.1">
    <property type="nucleotide sequence ID" value="NZ_PIQI01000003.1"/>
</dbReference>
<keyword evidence="1" id="KW-0812">Transmembrane</keyword>
<feature type="transmembrane region" description="Helical" evidence="1">
    <location>
        <begin position="60"/>
        <end position="83"/>
    </location>
</feature>
<comment type="caution">
    <text evidence="2">The sequence shown here is derived from an EMBL/GenBank/DDBJ whole genome shotgun (WGS) entry which is preliminary data.</text>
</comment>
<reference evidence="2 3" key="1">
    <citation type="submission" date="2017-11" db="EMBL/GenBank/DDBJ databases">
        <title>The genome sequence of Pantoea rodasii DSM 26611.</title>
        <authorList>
            <person name="Gao J."/>
            <person name="Mao X."/>
            <person name="Sun J."/>
        </authorList>
    </citation>
    <scope>NUCLEOTIDE SEQUENCE [LARGE SCALE GENOMIC DNA]</scope>
    <source>
        <strain evidence="2 3">DSM 26611</strain>
    </source>
</reference>
<dbReference type="AlphaFoldDB" id="A0A2M9WIT2"/>
<gene>
    <name evidence="2" type="ORF">PRCB_02030</name>
</gene>
<evidence type="ECO:0008006" key="4">
    <source>
        <dbReference type="Google" id="ProtNLM"/>
    </source>
</evidence>
<feature type="transmembrane region" description="Helical" evidence="1">
    <location>
        <begin position="35"/>
        <end position="54"/>
    </location>
</feature>
<keyword evidence="3" id="KW-1185">Reference proteome</keyword>
<keyword evidence="1" id="KW-1133">Transmembrane helix</keyword>
<keyword evidence="1" id="KW-0472">Membrane</keyword>
<dbReference type="InterPro" id="IPR046730">
    <property type="entry name" value="DUF6622"/>
</dbReference>
<dbReference type="STRING" id="1076549.HA45_10900"/>
<dbReference type="Proteomes" id="UP000232062">
    <property type="component" value="Unassembled WGS sequence"/>
</dbReference>
<evidence type="ECO:0000313" key="2">
    <source>
        <dbReference type="EMBL" id="PJZ07461.1"/>
    </source>
</evidence>
<dbReference type="EMBL" id="PIQI01000003">
    <property type="protein sequence ID" value="PJZ07461.1"/>
    <property type="molecule type" value="Genomic_DNA"/>
</dbReference>
<proteinExistence type="predicted"/>
<feature type="transmembrane region" description="Helical" evidence="1">
    <location>
        <begin position="138"/>
        <end position="160"/>
    </location>
</feature>
<accession>A0A2M9WIT2</accession>
<sequence>MGLIELIKHTPAWVWVLFIYLIFRGIKALKTREVAVQKLFYIPVLFLVWGFYGVFRETTWVAYTLFSMIIGLLIGGIVGAMLSHATGKPTSSENRGTIIRPGSVLPLIFMLLAFAAKYTLSVSVALHPELIASLSFNLIHGAISGVTAGIFWGSMLVYFIPWYRQRKRLSI</sequence>
<dbReference type="OrthoDB" id="3034721at2"/>
<evidence type="ECO:0000256" key="1">
    <source>
        <dbReference type="SAM" id="Phobius"/>
    </source>
</evidence>
<dbReference type="Pfam" id="PF20327">
    <property type="entry name" value="DUF6622"/>
    <property type="match status" value="1"/>
</dbReference>
<feature type="transmembrane region" description="Helical" evidence="1">
    <location>
        <begin position="104"/>
        <end position="126"/>
    </location>
</feature>
<organism evidence="2 3">
    <name type="scientific">Pantoea rodasii</name>
    <dbReference type="NCBI Taxonomy" id="1076549"/>
    <lineage>
        <taxon>Bacteria</taxon>
        <taxon>Pseudomonadati</taxon>
        <taxon>Pseudomonadota</taxon>
        <taxon>Gammaproteobacteria</taxon>
        <taxon>Enterobacterales</taxon>
        <taxon>Erwiniaceae</taxon>
        <taxon>Pantoea</taxon>
    </lineage>
</organism>
<name>A0A2M9WIT2_9GAMM</name>
<feature type="transmembrane region" description="Helical" evidence="1">
    <location>
        <begin position="6"/>
        <end position="23"/>
    </location>
</feature>
<protein>
    <recommendedName>
        <fullName evidence="4">DUF1453 domain-containing protein</fullName>
    </recommendedName>
</protein>